<comment type="caution">
    <text evidence="2">The sequence shown here is derived from an EMBL/GenBank/DDBJ whole genome shotgun (WGS) entry which is preliminary data.</text>
</comment>
<evidence type="ECO:0000313" key="3">
    <source>
        <dbReference type="Proteomes" id="UP001454036"/>
    </source>
</evidence>
<name>A0AAV3P0K9_LITER</name>
<evidence type="ECO:0000256" key="1">
    <source>
        <dbReference type="SAM" id="MobiDB-lite"/>
    </source>
</evidence>
<feature type="compositionally biased region" description="Low complexity" evidence="1">
    <location>
        <begin position="45"/>
        <end position="73"/>
    </location>
</feature>
<organism evidence="2 3">
    <name type="scientific">Lithospermum erythrorhizon</name>
    <name type="common">Purple gromwell</name>
    <name type="synonym">Lithospermum officinale var. erythrorhizon</name>
    <dbReference type="NCBI Taxonomy" id="34254"/>
    <lineage>
        <taxon>Eukaryota</taxon>
        <taxon>Viridiplantae</taxon>
        <taxon>Streptophyta</taxon>
        <taxon>Embryophyta</taxon>
        <taxon>Tracheophyta</taxon>
        <taxon>Spermatophyta</taxon>
        <taxon>Magnoliopsida</taxon>
        <taxon>eudicotyledons</taxon>
        <taxon>Gunneridae</taxon>
        <taxon>Pentapetalae</taxon>
        <taxon>asterids</taxon>
        <taxon>lamiids</taxon>
        <taxon>Boraginales</taxon>
        <taxon>Boraginaceae</taxon>
        <taxon>Boraginoideae</taxon>
        <taxon>Lithospermeae</taxon>
        <taxon>Lithospermum</taxon>
    </lineage>
</organism>
<reference evidence="2 3" key="1">
    <citation type="submission" date="2024-01" db="EMBL/GenBank/DDBJ databases">
        <title>The complete chloroplast genome sequence of Lithospermum erythrorhizon: insights into the phylogenetic relationship among Boraginaceae species and the maternal lineages of purple gromwells.</title>
        <authorList>
            <person name="Okada T."/>
            <person name="Watanabe K."/>
        </authorList>
    </citation>
    <scope>NUCLEOTIDE SEQUENCE [LARGE SCALE GENOMIC DNA]</scope>
</reference>
<accession>A0AAV3P0K9</accession>
<feature type="compositionally biased region" description="Polar residues" evidence="1">
    <location>
        <begin position="74"/>
        <end position="85"/>
    </location>
</feature>
<evidence type="ECO:0000313" key="2">
    <source>
        <dbReference type="EMBL" id="GAA0144886.1"/>
    </source>
</evidence>
<protein>
    <submittedName>
        <fullName evidence="2">Uncharacterized protein</fullName>
    </submittedName>
</protein>
<dbReference type="AlphaFoldDB" id="A0AAV3P0K9"/>
<feature type="region of interest" description="Disordered" evidence="1">
    <location>
        <begin position="45"/>
        <end position="85"/>
    </location>
</feature>
<gene>
    <name evidence="2" type="ORF">LIER_36031</name>
</gene>
<dbReference type="EMBL" id="BAABME010016195">
    <property type="protein sequence ID" value="GAA0144886.1"/>
    <property type="molecule type" value="Genomic_DNA"/>
</dbReference>
<keyword evidence="3" id="KW-1185">Reference proteome</keyword>
<sequence length="85" mass="8868">MTHLQQPPQVAYLQQQPQVANYHNHLLKAEEAACIVDPLSCYGSRRGATTTTGRGAASGSPSSPTNSATTTRRGATSVSPSLATN</sequence>
<dbReference type="Proteomes" id="UP001454036">
    <property type="component" value="Unassembled WGS sequence"/>
</dbReference>
<proteinExistence type="predicted"/>